<dbReference type="STRING" id="1581420.AAW00_06340"/>
<evidence type="ECO:0000256" key="1">
    <source>
        <dbReference type="SAM" id="MobiDB-lite"/>
    </source>
</evidence>
<protein>
    <submittedName>
        <fullName evidence="2">Uncharacterized protein</fullName>
    </submittedName>
</protein>
<evidence type="ECO:0000313" key="3">
    <source>
        <dbReference type="Proteomes" id="UP000053464"/>
    </source>
</evidence>
<feature type="region of interest" description="Disordered" evidence="1">
    <location>
        <begin position="199"/>
        <end position="222"/>
    </location>
</feature>
<organism evidence="2 3">
    <name type="scientific">Aurantiacibacter luteus</name>
    <dbReference type="NCBI Taxonomy" id="1581420"/>
    <lineage>
        <taxon>Bacteria</taxon>
        <taxon>Pseudomonadati</taxon>
        <taxon>Pseudomonadota</taxon>
        <taxon>Alphaproteobacteria</taxon>
        <taxon>Sphingomonadales</taxon>
        <taxon>Erythrobacteraceae</taxon>
        <taxon>Aurantiacibacter</taxon>
    </lineage>
</organism>
<dbReference type="AlphaFoldDB" id="A0A0G9MZF2"/>
<dbReference type="Proteomes" id="UP000053464">
    <property type="component" value="Unassembled WGS sequence"/>
</dbReference>
<dbReference type="RefSeq" id="WP_047003368.1">
    <property type="nucleotide sequence ID" value="NZ_LBHB01000001.1"/>
</dbReference>
<keyword evidence="3" id="KW-1185">Reference proteome</keyword>
<reference evidence="2 3" key="1">
    <citation type="submission" date="2015-04" db="EMBL/GenBank/DDBJ databases">
        <title>The draft genome sequence of Erythrobacter luteus KA37.</title>
        <authorList>
            <person name="Zhuang L."/>
            <person name="Liu Y."/>
            <person name="Shao Z."/>
        </authorList>
    </citation>
    <scope>NUCLEOTIDE SEQUENCE [LARGE SCALE GENOMIC DNA]</scope>
    <source>
        <strain evidence="2 3">KA37</strain>
    </source>
</reference>
<evidence type="ECO:0000313" key="2">
    <source>
        <dbReference type="EMBL" id="KLE35964.1"/>
    </source>
</evidence>
<dbReference type="EMBL" id="LBHB01000001">
    <property type="protein sequence ID" value="KLE35964.1"/>
    <property type="molecule type" value="Genomic_DNA"/>
</dbReference>
<accession>A0A0G9MZF2</accession>
<sequence length="222" mass="24007">MAKKPAKTRAKALTVSTLPPTVIPGTSVVPEAAYRNDHHPIGSGPWKGEPDKFAWTDKATGYPSVVVREYTGEYGAHVGVPPNHSLSGYKAKAVPGEISEGLHRPISSAEPCQRSAPEPVSICHISARIAHGQRMAAMNPRQEDDAWWLGMTFDGPRDLVPAGGKRKLAAERGETYRDARFAFEQATLLARKLFDWENGASSDPTLDSGLSGLPRPDKEGSR</sequence>
<dbReference type="OrthoDB" id="9135221at2"/>
<comment type="caution">
    <text evidence="2">The sequence shown here is derived from an EMBL/GenBank/DDBJ whole genome shotgun (WGS) entry which is preliminary data.</text>
</comment>
<name>A0A0G9MZF2_9SPHN</name>
<proteinExistence type="predicted"/>
<dbReference type="PATRIC" id="fig|1581420.6.peg.1283"/>
<gene>
    <name evidence="2" type="ORF">AAW00_06340</name>
</gene>